<evidence type="ECO:0000313" key="1">
    <source>
        <dbReference type="EMBL" id="EFR86558.1"/>
    </source>
</evidence>
<evidence type="ECO:0000313" key="2">
    <source>
        <dbReference type="Proteomes" id="UP000003412"/>
    </source>
</evidence>
<sequence length="63" mass="7498">MFFSKRSSPLNCLCFFTHVFLRRTKCVPIFLHNSFYLGYEKAPMFRVHKYLVNSRASSPLSLY</sequence>
<name>A0ABP2JV78_9LIST</name>
<organism evidence="1 2">
    <name type="scientific">Listeria marthii FSL S4-120</name>
    <dbReference type="NCBI Taxonomy" id="702457"/>
    <lineage>
        <taxon>Bacteria</taxon>
        <taxon>Bacillati</taxon>
        <taxon>Bacillota</taxon>
        <taxon>Bacilli</taxon>
        <taxon>Bacillales</taxon>
        <taxon>Listeriaceae</taxon>
        <taxon>Listeria</taxon>
    </lineage>
</organism>
<keyword evidence="2" id="KW-1185">Reference proteome</keyword>
<protein>
    <submittedName>
        <fullName evidence="1">Uncharacterized protein</fullName>
    </submittedName>
</protein>
<dbReference type="EMBL" id="ADXF01001040">
    <property type="protein sequence ID" value="EFR86558.1"/>
    <property type="molecule type" value="Genomic_DNA"/>
</dbReference>
<reference evidence="1 2" key="1">
    <citation type="journal article" date="2010" name="Microbiol. Resour. Announc.">
        <title>Comparative genomics of the bacterial genus Listeria: Genome evolution is characterized by limited gene acquisition and limited gene loss.</title>
        <authorList>
            <person name="den Bakker H.C."/>
            <person name="Cummings C.A."/>
            <person name="Ferreira V."/>
            <person name="Vatta P."/>
            <person name="Orsi R.H."/>
            <person name="Degoricija L."/>
            <person name="Barker M."/>
            <person name="Petrauskene O."/>
            <person name="Furtado M.R."/>
            <person name="Wiedmann M."/>
        </authorList>
    </citation>
    <scope>NUCLEOTIDE SEQUENCE [LARGE SCALE GENOMIC DNA]</scope>
    <source>
        <strain evidence="1 2">FSL S4-120</strain>
    </source>
</reference>
<proteinExistence type="predicted"/>
<dbReference type="Proteomes" id="UP000003412">
    <property type="component" value="Chromosome"/>
</dbReference>
<accession>A0ABP2JV78</accession>
<gene>
    <name evidence="1" type="ORF">NT05LM_3074</name>
</gene>
<comment type="caution">
    <text evidence="1">The sequence shown here is derived from an EMBL/GenBank/DDBJ whole genome shotgun (WGS) entry which is preliminary data.</text>
</comment>